<proteinExistence type="predicted"/>
<comment type="caution">
    <text evidence="3">The sequence shown here is derived from an EMBL/GenBank/DDBJ whole genome shotgun (WGS) entry which is preliminary data.</text>
</comment>
<dbReference type="Proteomes" id="UP000646911">
    <property type="component" value="Unassembled WGS sequence"/>
</dbReference>
<dbReference type="PROSITE" id="PS51257">
    <property type="entry name" value="PROKAR_LIPOPROTEIN"/>
    <property type="match status" value="1"/>
</dbReference>
<organism evidence="3 4">
    <name type="scientific">Undibacterium umbellatum</name>
    <dbReference type="NCBI Taxonomy" id="2762300"/>
    <lineage>
        <taxon>Bacteria</taxon>
        <taxon>Pseudomonadati</taxon>
        <taxon>Pseudomonadota</taxon>
        <taxon>Betaproteobacteria</taxon>
        <taxon>Burkholderiales</taxon>
        <taxon>Oxalobacteraceae</taxon>
        <taxon>Undibacterium</taxon>
    </lineage>
</organism>
<evidence type="ECO:0000313" key="4">
    <source>
        <dbReference type="Proteomes" id="UP000646911"/>
    </source>
</evidence>
<dbReference type="InterPro" id="IPR005586">
    <property type="entry name" value="ABC_trans_aux"/>
</dbReference>
<dbReference type="EMBL" id="JACOFX010000004">
    <property type="protein sequence ID" value="MBC3908168.1"/>
    <property type="molecule type" value="Genomic_DNA"/>
</dbReference>
<sequence length="213" mass="23218">MKQSHHISLIATLVATLTACSALQPANVPPMAVYRLDAVVPSSSPVPANATASILVGNIRAAAGYDTSRMLFMRQPYQIEEFQQSQWQKPPAAMLMPLVATALESSGIFKVVLQAPSAVLTTYRLDLEILSLQQDFSSTPSSIQFKLRAHLSDRQNQQIIAWREFSASTATASEDAYGGVVASNQAVAQVLQQLRVFCVEQITQTTQARKKQP</sequence>
<feature type="signal peptide" evidence="1">
    <location>
        <begin position="1"/>
        <end position="26"/>
    </location>
</feature>
<dbReference type="SUPFAM" id="SSF159594">
    <property type="entry name" value="XCC0632-like"/>
    <property type="match status" value="1"/>
</dbReference>
<gene>
    <name evidence="3" type="ORF">H8L47_11430</name>
</gene>
<dbReference type="Gene3D" id="3.40.50.10610">
    <property type="entry name" value="ABC-type transport auxiliary lipoprotein component"/>
    <property type="match status" value="1"/>
</dbReference>
<evidence type="ECO:0000256" key="1">
    <source>
        <dbReference type="SAM" id="SignalP"/>
    </source>
</evidence>
<accession>A0ABR6Z918</accession>
<reference evidence="3 4" key="1">
    <citation type="submission" date="2020-08" db="EMBL/GenBank/DDBJ databases">
        <title>Novel species isolated from subtropical streams in China.</title>
        <authorList>
            <person name="Lu H."/>
        </authorList>
    </citation>
    <scope>NUCLEOTIDE SEQUENCE [LARGE SCALE GENOMIC DNA]</scope>
    <source>
        <strain evidence="3 4">NL8W</strain>
    </source>
</reference>
<protein>
    <submittedName>
        <fullName evidence="3">Membrane integrity-associated transporter subunit PqiC</fullName>
    </submittedName>
</protein>
<evidence type="ECO:0000313" key="3">
    <source>
        <dbReference type="EMBL" id="MBC3908168.1"/>
    </source>
</evidence>
<dbReference type="RefSeq" id="WP_186953711.1">
    <property type="nucleotide sequence ID" value="NZ_JACOFX010000004.1"/>
</dbReference>
<keyword evidence="1" id="KW-0732">Signal</keyword>
<name>A0ABR6Z918_9BURK</name>
<keyword evidence="4" id="KW-1185">Reference proteome</keyword>
<dbReference type="Pfam" id="PF03886">
    <property type="entry name" value="ABC_trans_aux"/>
    <property type="match status" value="1"/>
</dbReference>
<feature type="chain" id="PRO_5045598169" evidence="1">
    <location>
        <begin position="27"/>
        <end position="213"/>
    </location>
</feature>
<evidence type="ECO:0000259" key="2">
    <source>
        <dbReference type="Pfam" id="PF03886"/>
    </source>
</evidence>
<feature type="domain" description="ABC-type transport auxiliary lipoprotein component" evidence="2">
    <location>
        <begin position="34"/>
        <end position="193"/>
    </location>
</feature>